<proteinExistence type="predicted"/>
<reference evidence="1 2" key="1">
    <citation type="journal article" date="2015" name="Nature">
        <title>rRNA introns, odd ribosomes, and small enigmatic genomes across a large radiation of phyla.</title>
        <authorList>
            <person name="Brown C.T."/>
            <person name="Hug L.A."/>
            <person name="Thomas B.C."/>
            <person name="Sharon I."/>
            <person name="Castelle C.J."/>
            <person name="Singh A."/>
            <person name="Wilkins M.J."/>
            <person name="Williams K.H."/>
            <person name="Banfield J.F."/>
        </authorList>
    </citation>
    <scope>NUCLEOTIDE SEQUENCE [LARGE SCALE GENOMIC DNA]</scope>
</reference>
<gene>
    <name evidence="1" type="ORF">UY27_C0023G0007</name>
</gene>
<organism evidence="1 2">
    <name type="scientific">Candidatus Gottesmanbacteria bacterium GW2011_GWA1_48_13</name>
    <dbReference type="NCBI Taxonomy" id="1618439"/>
    <lineage>
        <taxon>Bacteria</taxon>
        <taxon>Candidatus Gottesmaniibacteriota</taxon>
    </lineage>
</organism>
<protein>
    <submittedName>
        <fullName evidence="1">Uncharacterized protein</fullName>
    </submittedName>
</protein>
<evidence type="ECO:0000313" key="1">
    <source>
        <dbReference type="EMBL" id="KKU95299.1"/>
    </source>
</evidence>
<dbReference type="AlphaFoldDB" id="A0A0G1UMD9"/>
<accession>A0A0G1UMD9</accession>
<evidence type="ECO:0000313" key="2">
    <source>
        <dbReference type="Proteomes" id="UP000034661"/>
    </source>
</evidence>
<sequence length="56" mass="6371">MRTGAQGVPGNDQAAEHLQSRCRAPQIMIYYRAVGGVRFRREMYFEKLQAELEPGS</sequence>
<comment type="caution">
    <text evidence="1">The sequence shown here is derived from an EMBL/GenBank/DDBJ whole genome shotgun (WGS) entry which is preliminary data.</text>
</comment>
<dbReference type="Proteomes" id="UP000034661">
    <property type="component" value="Unassembled WGS sequence"/>
</dbReference>
<dbReference type="EMBL" id="LCPJ01000023">
    <property type="protein sequence ID" value="KKU95299.1"/>
    <property type="molecule type" value="Genomic_DNA"/>
</dbReference>
<name>A0A0G1UMD9_9BACT</name>